<dbReference type="GeneID" id="104594955"/>
<dbReference type="Gene3D" id="2.60.40.790">
    <property type="match status" value="1"/>
</dbReference>
<dbReference type="KEGG" id="nnu:104594955"/>
<dbReference type="eggNOG" id="KOG0710">
    <property type="taxonomic scope" value="Eukaryota"/>
</dbReference>
<dbReference type="Pfam" id="PF00011">
    <property type="entry name" value="HSP20"/>
    <property type="match status" value="1"/>
</dbReference>
<dbReference type="GO" id="GO:0042542">
    <property type="term" value="P:response to hydrogen peroxide"/>
    <property type="evidence" value="ECO:0000318"/>
    <property type="project" value="GO_Central"/>
</dbReference>
<dbReference type="GO" id="GO:0009408">
    <property type="term" value="P:response to heat"/>
    <property type="evidence" value="ECO:0000318"/>
    <property type="project" value="GO_Central"/>
</dbReference>
<feature type="domain" description="SHSP" evidence="4">
    <location>
        <begin position="126"/>
        <end position="240"/>
    </location>
</feature>
<dbReference type="Proteomes" id="UP000189703">
    <property type="component" value="Unplaced"/>
</dbReference>
<evidence type="ECO:0000259" key="4">
    <source>
        <dbReference type="PROSITE" id="PS01031"/>
    </source>
</evidence>
<dbReference type="FunFam" id="2.60.40.790:FF:000009">
    <property type="entry name" value="17.6 kDa class I heat shock protein-like"/>
    <property type="match status" value="1"/>
</dbReference>
<comment type="similarity">
    <text evidence="2 3">Belongs to the small heat shock protein (HSP20) family.</text>
</comment>
<dbReference type="InterPro" id="IPR031107">
    <property type="entry name" value="Small_HSP"/>
</dbReference>
<accession>A0A1U7ZIT4</accession>
<protein>
    <submittedName>
        <fullName evidence="6">17.8 kDa class I heat shock protein-like</fullName>
    </submittedName>
</protein>
<dbReference type="GO" id="GO:0051259">
    <property type="term" value="P:protein complex oligomerization"/>
    <property type="evidence" value="ECO:0000318"/>
    <property type="project" value="GO_Central"/>
</dbReference>
<evidence type="ECO:0000256" key="2">
    <source>
        <dbReference type="PROSITE-ProRule" id="PRU00285"/>
    </source>
</evidence>
<keyword evidence="1" id="KW-0346">Stress response</keyword>
<dbReference type="PROSITE" id="PS01031">
    <property type="entry name" value="SHSP"/>
    <property type="match status" value="1"/>
</dbReference>
<keyword evidence="5" id="KW-1185">Reference proteome</keyword>
<dbReference type="OrthoDB" id="5511210at2759"/>
<reference evidence="6" key="1">
    <citation type="submission" date="2025-08" db="UniProtKB">
        <authorList>
            <consortium name="RefSeq"/>
        </authorList>
    </citation>
    <scope>IDENTIFICATION</scope>
</reference>
<dbReference type="RefSeq" id="XP_010253815.1">
    <property type="nucleotide sequence ID" value="XM_010255513.2"/>
</dbReference>
<proteinExistence type="inferred from homology"/>
<sequence length="240" mass="27014">MVSRAHCLVQQPKRAINITNKIESKKANTDKQSGLAILSRSLGTDGTDSHVAWNLEMIIYGINAQNLHKFGGSTVSTLKATLSIIPSIFGGQRSNIFNPFSLDIWDRFEGFPFSTTISSAPDLARETSAFVNAHINWKETPKAHVFKAELPGLKKEEVKVEVEEGRVLQISGERSRENEEKSNKWHWVERSGGKFLRRFRLLENTKLDRVKASIENRVLTVTLPKQEEKKSEVKAIEISG</sequence>
<organism evidence="5 6">
    <name type="scientific">Nelumbo nucifera</name>
    <name type="common">Sacred lotus</name>
    <dbReference type="NCBI Taxonomy" id="4432"/>
    <lineage>
        <taxon>Eukaryota</taxon>
        <taxon>Viridiplantae</taxon>
        <taxon>Streptophyta</taxon>
        <taxon>Embryophyta</taxon>
        <taxon>Tracheophyta</taxon>
        <taxon>Spermatophyta</taxon>
        <taxon>Magnoliopsida</taxon>
        <taxon>Proteales</taxon>
        <taxon>Nelumbonaceae</taxon>
        <taxon>Nelumbo</taxon>
    </lineage>
</organism>
<dbReference type="GO" id="GO:0051082">
    <property type="term" value="F:unfolded protein binding"/>
    <property type="evidence" value="ECO:0000318"/>
    <property type="project" value="GO_Central"/>
</dbReference>
<evidence type="ECO:0000313" key="6">
    <source>
        <dbReference type="RefSeq" id="XP_010253815.1"/>
    </source>
</evidence>
<dbReference type="AlphaFoldDB" id="A0A1U7ZIT4"/>
<dbReference type="SUPFAM" id="SSF49764">
    <property type="entry name" value="HSP20-like chaperones"/>
    <property type="match status" value="1"/>
</dbReference>
<evidence type="ECO:0000256" key="3">
    <source>
        <dbReference type="RuleBase" id="RU003616"/>
    </source>
</evidence>
<dbReference type="InterPro" id="IPR008978">
    <property type="entry name" value="HSP20-like_chaperone"/>
</dbReference>
<dbReference type="PANTHER" id="PTHR11527">
    <property type="entry name" value="HEAT-SHOCK PROTEIN 20 FAMILY MEMBER"/>
    <property type="match status" value="1"/>
</dbReference>
<gene>
    <name evidence="6" type="primary">LOC104594955</name>
</gene>
<evidence type="ECO:0000313" key="5">
    <source>
        <dbReference type="Proteomes" id="UP000189703"/>
    </source>
</evidence>
<evidence type="ECO:0000256" key="1">
    <source>
        <dbReference type="ARBA" id="ARBA00023016"/>
    </source>
</evidence>
<dbReference type="GO" id="GO:0006457">
    <property type="term" value="P:protein folding"/>
    <property type="evidence" value="ECO:0000318"/>
    <property type="project" value="GO_Central"/>
</dbReference>
<name>A0A1U7ZIT4_NELNU</name>
<dbReference type="GO" id="GO:0009651">
    <property type="term" value="P:response to salt stress"/>
    <property type="evidence" value="ECO:0000318"/>
    <property type="project" value="GO_Central"/>
</dbReference>
<dbReference type="CDD" id="cd06472">
    <property type="entry name" value="ACD_ScHsp26_like"/>
    <property type="match status" value="1"/>
</dbReference>
<dbReference type="InterPro" id="IPR002068">
    <property type="entry name" value="A-crystallin/Hsp20_dom"/>
</dbReference>
<dbReference type="InParanoid" id="A0A1U7ZIT4"/>